<comment type="caution">
    <text evidence="7">The sequence shown here is derived from an EMBL/GenBank/DDBJ whole genome shotgun (WGS) entry which is preliminary data.</text>
</comment>
<keyword evidence="3" id="KW-0479">Metal-binding</keyword>
<protein>
    <recommendedName>
        <fullName evidence="8">Archaemetzincin</fullName>
    </recommendedName>
</protein>
<dbReference type="Gene3D" id="3.40.390.10">
    <property type="entry name" value="Collagenase (Catalytic Domain)"/>
    <property type="match status" value="1"/>
</dbReference>
<dbReference type="GO" id="GO:0008270">
    <property type="term" value="F:zinc ion binding"/>
    <property type="evidence" value="ECO:0007669"/>
    <property type="project" value="InterPro"/>
</dbReference>
<dbReference type="SUPFAM" id="SSF55486">
    <property type="entry name" value="Metalloproteases ('zincins'), catalytic domain"/>
    <property type="match status" value="1"/>
</dbReference>
<evidence type="ECO:0000256" key="6">
    <source>
        <dbReference type="ARBA" id="ARBA00023049"/>
    </source>
</evidence>
<dbReference type="NCBIfam" id="NF033823">
    <property type="entry name" value="archmetzin"/>
    <property type="match status" value="1"/>
</dbReference>
<dbReference type="InterPro" id="IPR024079">
    <property type="entry name" value="MetalloPept_cat_dom_sf"/>
</dbReference>
<dbReference type="EMBL" id="LAZR01028550">
    <property type="protein sequence ID" value="KKL62251.1"/>
    <property type="molecule type" value="Genomic_DNA"/>
</dbReference>
<organism evidence="7">
    <name type="scientific">marine sediment metagenome</name>
    <dbReference type="NCBI Taxonomy" id="412755"/>
    <lineage>
        <taxon>unclassified sequences</taxon>
        <taxon>metagenomes</taxon>
        <taxon>ecological metagenomes</taxon>
    </lineage>
</organism>
<evidence type="ECO:0000256" key="4">
    <source>
        <dbReference type="ARBA" id="ARBA00022801"/>
    </source>
</evidence>
<keyword evidence="5" id="KW-0862">Zinc</keyword>
<evidence type="ECO:0000256" key="1">
    <source>
        <dbReference type="ARBA" id="ARBA00001947"/>
    </source>
</evidence>
<proteinExistence type="predicted"/>
<dbReference type="PIRSF" id="PIRSF005785">
    <property type="entry name" value="Zn-prot_arch"/>
    <property type="match status" value="1"/>
</dbReference>
<evidence type="ECO:0000256" key="2">
    <source>
        <dbReference type="ARBA" id="ARBA00022670"/>
    </source>
</evidence>
<dbReference type="PANTHER" id="PTHR15910:SF1">
    <property type="entry name" value="ARCHAEMETZINCIN-2"/>
    <property type="match status" value="1"/>
</dbReference>
<dbReference type="CDD" id="cd11375">
    <property type="entry name" value="Peptidase_M54"/>
    <property type="match status" value="1"/>
</dbReference>
<comment type="cofactor">
    <cofactor evidence="1">
        <name>Zn(2+)</name>
        <dbReference type="ChEBI" id="CHEBI:29105"/>
    </cofactor>
</comment>
<name>A0A0F9E7U3_9ZZZZ</name>
<keyword evidence="2" id="KW-0645">Protease</keyword>
<dbReference type="GO" id="GO:0006508">
    <property type="term" value="P:proteolysis"/>
    <property type="evidence" value="ECO:0007669"/>
    <property type="project" value="UniProtKB-KW"/>
</dbReference>
<evidence type="ECO:0000256" key="5">
    <source>
        <dbReference type="ARBA" id="ARBA00022833"/>
    </source>
</evidence>
<sequence>MIYLLPIGEIDLSILLRLKRSLKIAFEGYNINVDIYPEEIQLDNFNYDVEREQYHASKILKKISKIFREKLFFRILGVIDKDIYTKNYNFIFGIANPIRRLALISITRLRENFYKKSGLIHRTPKSKNEFDIRVFKESIHELGHTSGLEHCFNSCVMNFSNSLADTDNKPVNFCLSCSSKLNIDED</sequence>
<dbReference type="InterPro" id="IPR012962">
    <property type="entry name" value="Pept_M54_archaemetzincn"/>
</dbReference>
<dbReference type="AlphaFoldDB" id="A0A0F9E7U3"/>
<dbReference type="InterPro" id="IPR012091">
    <property type="entry name" value="Pept_M54_archaemetzncn_arc/bac"/>
</dbReference>
<keyword evidence="6" id="KW-0482">Metalloprotease</keyword>
<keyword evidence="4" id="KW-0378">Hydrolase</keyword>
<evidence type="ECO:0008006" key="8">
    <source>
        <dbReference type="Google" id="ProtNLM"/>
    </source>
</evidence>
<reference evidence="7" key="1">
    <citation type="journal article" date="2015" name="Nature">
        <title>Complex archaea that bridge the gap between prokaryotes and eukaryotes.</title>
        <authorList>
            <person name="Spang A."/>
            <person name="Saw J.H."/>
            <person name="Jorgensen S.L."/>
            <person name="Zaremba-Niedzwiedzka K."/>
            <person name="Martijn J."/>
            <person name="Lind A.E."/>
            <person name="van Eijk R."/>
            <person name="Schleper C."/>
            <person name="Guy L."/>
            <person name="Ettema T.J."/>
        </authorList>
    </citation>
    <scope>NUCLEOTIDE SEQUENCE</scope>
</reference>
<dbReference type="Pfam" id="PF07998">
    <property type="entry name" value="Peptidase_M54"/>
    <property type="match status" value="1"/>
</dbReference>
<dbReference type="GO" id="GO:0008237">
    <property type="term" value="F:metallopeptidase activity"/>
    <property type="evidence" value="ECO:0007669"/>
    <property type="project" value="UniProtKB-KW"/>
</dbReference>
<evidence type="ECO:0000313" key="7">
    <source>
        <dbReference type="EMBL" id="KKL62251.1"/>
    </source>
</evidence>
<evidence type="ECO:0000256" key="3">
    <source>
        <dbReference type="ARBA" id="ARBA00022723"/>
    </source>
</evidence>
<accession>A0A0F9E7U3</accession>
<gene>
    <name evidence="7" type="ORF">LCGC14_2187070</name>
</gene>
<dbReference type="PANTHER" id="PTHR15910">
    <property type="entry name" value="ARCHAEMETZINCIN"/>
    <property type="match status" value="1"/>
</dbReference>